<evidence type="ECO:0000259" key="2">
    <source>
        <dbReference type="Pfam" id="PF00149"/>
    </source>
</evidence>
<dbReference type="InterPro" id="IPR008963">
    <property type="entry name" value="Purple_acid_Pase-like_N"/>
</dbReference>
<dbReference type="Gene3D" id="2.60.40.380">
    <property type="entry name" value="Purple acid phosphatase-like, N-terminal"/>
    <property type="match status" value="1"/>
</dbReference>
<accession>A0A941EY75</accession>
<feature type="domain" description="Purple acid phosphatase N-terminal" evidence="3">
    <location>
        <begin position="90"/>
        <end position="202"/>
    </location>
</feature>
<feature type="domain" description="Calcineurin-like phosphoesterase" evidence="2">
    <location>
        <begin position="228"/>
        <end position="413"/>
    </location>
</feature>
<sequence>MANSNLTPRDLAGMSIAEQHEWFKKATSRRSLLRGGLVGAGAIAAVGTVATGPASAAAGSSAATAAKAPGSASLLASADRPAGSFLAPFARHVQFGPDPTTSFAVTWQVPAVVSRPFVRIGHSPLELGEKISAELSVLSTPWGDVSPIDSVPLATPTTVEQYYVQARISHLLPGTTYYYAVGHDGYDPATRPGLEPVRTFTTAPKQAVEFTFTAFGDQGESYDAVATGNLVRSVNPAFHLHAGDLSYANDGGSGLLTNAYDPRVWDSFLVQNEPFASTVPWQAVVGNHEMEPWYSPDGYGGYFERFAQPVANQSYYSFTYGNVAFLALDANDVTYEYTANNGYSGGAQTTWLARQLAGFRANKNIDFIVAYFHECAYCTATAHASDGGVRAAWTPLFDQYSVDLVINGHNHVYERTDPLKAGAVTTSAPIGATVTPATQGTTYVVAGSAGNSLYAFTAGDSYEGAVENDSAVASWYRDSTGGKTNETVDWSRIRYTGYALLTVQARPGTRSAKPELVLSAINEAGTEIDRLTIQR</sequence>
<dbReference type="Pfam" id="PF16656">
    <property type="entry name" value="Pur_ac_phosph_N"/>
    <property type="match status" value="1"/>
</dbReference>
<keyword evidence="1" id="KW-0732">Signal</keyword>
<dbReference type="SUPFAM" id="SSF56300">
    <property type="entry name" value="Metallo-dependent phosphatases"/>
    <property type="match status" value="1"/>
</dbReference>
<protein>
    <submittedName>
        <fullName evidence="4">Metallophosphoesterase family protein</fullName>
    </submittedName>
</protein>
<proteinExistence type="predicted"/>
<dbReference type="GO" id="GO:0046872">
    <property type="term" value="F:metal ion binding"/>
    <property type="evidence" value="ECO:0007669"/>
    <property type="project" value="InterPro"/>
</dbReference>
<evidence type="ECO:0000256" key="1">
    <source>
        <dbReference type="ARBA" id="ARBA00022729"/>
    </source>
</evidence>
<dbReference type="SUPFAM" id="SSF49363">
    <property type="entry name" value="Purple acid phosphatase, N-terminal domain"/>
    <property type="match status" value="1"/>
</dbReference>
<dbReference type="InterPro" id="IPR006311">
    <property type="entry name" value="TAT_signal"/>
</dbReference>
<evidence type="ECO:0000313" key="5">
    <source>
        <dbReference type="Proteomes" id="UP000675781"/>
    </source>
</evidence>
<comment type="caution">
    <text evidence="4">The sequence shown here is derived from an EMBL/GenBank/DDBJ whole genome shotgun (WGS) entry which is preliminary data.</text>
</comment>
<dbReference type="AlphaFoldDB" id="A0A941EY75"/>
<dbReference type="InterPro" id="IPR029052">
    <property type="entry name" value="Metallo-depent_PP-like"/>
</dbReference>
<keyword evidence="5" id="KW-1185">Reference proteome</keyword>
<evidence type="ECO:0000313" key="4">
    <source>
        <dbReference type="EMBL" id="MBR7838638.1"/>
    </source>
</evidence>
<dbReference type="Gene3D" id="3.60.21.10">
    <property type="match status" value="1"/>
</dbReference>
<evidence type="ECO:0000259" key="3">
    <source>
        <dbReference type="Pfam" id="PF16656"/>
    </source>
</evidence>
<gene>
    <name evidence="4" type="ORF">KDL01_35550</name>
</gene>
<dbReference type="InterPro" id="IPR015914">
    <property type="entry name" value="PAPs_N"/>
</dbReference>
<dbReference type="InterPro" id="IPR039331">
    <property type="entry name" value="PAPs-like"/>
</dbReference>
<dbReference type="PROSITE" id="PS51318">
    <property type="entry name" value="TAT"/>
    <property type="match status" value="1"/>
</dbReference>
<reference evidence="4" key="1">
    <citation type="submission" date="2021-04" db="EMBL/GenBank/DDBJ databases">
        <title>Genome based classification of Actinospica acidithermotolerans sp. nov., an actinobacterium isolated from an Indonesian hot spring.</title>
        <authorList>
            <person name="Kusuma A.B."/>
            <person name="Putra K.E."/>
            <person name="Nafisah S."/>
            <person name="Loh J."/>
            <person name="Nouioui I."/>
            <person name="Goodfellow M."/>
        </authorList>
    </citation>
    <scope>NUCLEOTIDE SEQUENCE</scope>
    <source>
        <strain evidence="4">CSCA 57</strain>
    </source>
</reference>
<dbReference type="EMBL" id="JAGSOG010000311">
    <property type="protein sequence ID" value="MBR7838638.1"/>
    <property type="molecule type" value="Genomic_DNA"/>
</dbReference>
<dbReference type="GO" id="GO:0003993">
    <property type="term" value="F:acid phosphatase activity"/>
    <property type="evidence" value="ECO:0007669"/>
    <property type="project" value="InterPro"/>
</dbReference>
<name>A0A941EY75_9ACTN</name>
<dbReference type="RefSeq" id="WP_212533090.1">
    <property type="nucleotide sequence ID" value="NZ_JAGSOG010000311.1"/>
</dbReference>
<dbReference type="Pfam" id="PF00149">
    <property type="entry name" value="Metallophos"/>
    <property type="match status" value="1"/>
</dbReference>
<dbReference type="InterPro" id="IPR004843">
    <property type="entry name" value="Calcineurin-like_PHP"/>
</dbReference>
<dbReference type="Proteomes" id="UP000675781">
    <property type="component" value="Unassembled WGS sequence"/>
</dbReference>
<organism evidence="4 5">
    <name type="scientific">Actinospica durhamensis</name>
    <dbReference type="NCBI Taxonomy" id="1508375"/>
    <lineage>
        <taxon>Bacteria</taxon>
        <taxon>Bacillati</taxon>
        <taxon>Actinomycetota</taxon>
        <taxon>Actinomycetes</taxon>
        <taxon>Catenulisporales</taxon>
        <taxon>Actinospicaceae</taxon>
        <taxon>Actinospica</taxon>
    </lineage>
</organism>
<dbReference type="PANTHER" id="PTHR22953">
    <property type="entry name" value="ACID PHOSPHATASE RELATED"/>
    <property type="match status" value="1"/>
</dbReference>
<dbReference type="PANTHER" id="PTHR22953:SF153">
    <property type="entry name" value="PURPLE ACID PHOSPHATASE"/>
    <property type="match status" value="1"/>
</dbReference>